<evidence type="ECO:0000313" key="6">
    <source>
        <dbReference type="EMBL" id="AZP13116.1"/>
    </source>
</evidence>
<feature type="binding site" evidence="5">
    <location>
        <position position="182"/>
    </location>
    <ligand>
        <name>substrate</name>
    </ligand>
</feature>
<dbReference type="Gene3D" id="3.40.1410.10">
    <property type="entry name" value="Chorismate lyase-like"/>
    <property type="match status" value="1"/>
</dbReference>
<keyword evidence="2 5" id="KW-0831">Ubiquinone biosynthesis</keyword>
<comment type="catalytic activity">
    <reaction evidence="5">
        <text>chorismate = 4-hydroxybenzoate + pyruvate</text>
        <dbReference type="Rhea" id="RHEA:16505"/>
        <dbReference type="ChEBI" id="CHEBI:15361"/>
        <dbReference type="ChEBI" id="CHEBI:17879"/>
        <dbReference type="ChEBI" id="CHEBI:29748"/>
        <dbReference type="EC" id="4.1.3.40"/>
    </reaction>
</comment>
<dbReference type="Pfam" id="PF04345">
    <property type="entry name" value="Chor_lyase"/>
    <property type="match status" value="1"/>
</dbReference>
<sequence>MQTKSSKRSTQFLKAAQWHNHVNAVCASAPMRDWLINRASLTARLVAASQQFRVQRLHQRQAICLADEFAEIALHRPQKVLERDVLLRCDGDAMVYAHTVVPLTASASQWPLFAALGEKSLGSTLFKDPLVERCALSYARLRFDHALMRRIHALQLLDEDVDSLLARRSVFRRKGGCLLVTEVFLPAIEFLNK</sequence>
<dbReference type="GO" id="GO:0005829">
    <property type="term" value="C:cytosol"/>
    <property type="evidence" value="ECO:0007669"/>
    <property type="project" value="TreeGrafter"/>
</dbReference>
<gene>
    <name evidence="5" type="primary">ubiC</name>
    <name evidence="6" type="ORF">EJN92_14575</name>
</gene>
<dbReference type="KEGG" id="upv:EJN92_14575"/>
<keyword evidence="1 5" id="KW-0963">Cytoplasm</keyword>
<dbReference type="EC" id="4.1.3.40" evidence="5"/>
<keyword evidence="3 5" id="KW-0456">Lyase</keyword>
<keyword evidence="7" id="KW-1185">Reference proteome</keyword>
<dbReference type="EMBL" id="CP034464">
    <property type="protein sequence ID" value="AZP13116.1"/>
    <property type="molecule type" value="Genomic_DNA"/>
</dbReference>
<dbReference type="UniPathway" id="UPA00232"/>
<dbReference type="GO" id="GO:0042866">
    <property type="term" value="P:pyruvate biosynthetic process"/>
    <property type="evidence" value="ECO:0007669"/>
    <property type="project" value="UniProtKB-UniRule"/>
</dbReference>
<dbReference type="InterPro" id="IPR007440">
    <property type="entry name" value="Chorismate--pyruvate_lyase"/>
</dbReference>
<protein>
    <recommendedName>
        <fullName evidence="5">Probable chorismate pyruvate-lyase</fullName>
        <shortName evidence="5">CL</shortName>
        <shortName evidence="5">CPL</shortName>
        <ecNumber evidence="5">4.1.3.40</ecNumber>
    </recommendedName>
</protein>
<comment type="pathway">
    <text evidence="5">Cofactor biosynthesis; ubiquinone biosynthesis.</text>
</comment>
<name>A0A3S9HLZ0_9BURK</name>
<evidence type="ECO:0000256" key="4">
    <source>
        <dbReference type="ARBA" id="ARBA00023317"/>
    </source>
</evidence>
<organism evidence="6 7">
    <name type="scientific">Undibacterium parvum</name>
    <dbReference type="NCBI Taxonomy" id="401471"/>
    <lineage>
        <taxon>Bacteria</taxon>
        <taxon>Pseudomonadati</taxon>
        <taxon>Pseudomonadota</taxon>
        <taxon>Betaproteobacteria</taxon>
        <taxon>Burkholderiales</taxon>
        <taxon>Oxalobacteraceae</taxon>
        <taxon>Undibacterium</taxon>
    </lineage>
</organism>
<dbReference type="PANTHER" id="PTHR38683">
    <property type="entry name" value="CHORISMATE PYRUVATE-LYASE"/>
    <property type="match status" value="1"/>
</dbReference>
<dbReference type="HAMAP" id="MF_01632">
    <property type="entry name" value="UbiC"/>
    <property type="match status" value="1"/>
</dbReference>
<dbReference type="Proteomes" id="UP000275663">
    <property type="component" value="Chromosome"/>
</dbReference>
<evidence type="ECO:0000256" key="2">
    <source>
        <dbReference type="ARBA" id="ARBA00022688"/>
    </source>
</evidence>
<evidence type="ECO:0000256" key="5">
    <source>
        <dbReference type="HAMAP-Rule" id="MF_01632"/>
    </source>
</evidence>
<dbReference type="SUPFAM" id="SSF64288">
    <property type="entry name" value="Chorismate lyase-like"/>
    <property type="match status" value="1"/>
</dbReference>
<evidence type="ECO:0000256" key="1">
    <source>
        <dbReference type="ARBA" id="ARBA00022490"/>
    </source>
</evidence>
<feature type="binding site" evidence="5">
    <location>
        <position position="121"/>
    </location>
    <ligand>
        <name>substrate</name>
    </ligand>
</feature>
<dbReference type="AlphaFoldDB" id="A0A3S9HLZ0"/>
<comment type="similarity">
    <text evidence="5">Belongs to the UbiC family.</text>
</comment>
<dbReference type="PANTHER" id="PTHR38683:SF1">
    <property type="entry name" value="CHORISMATE PYRUVATE-LYASE"/>
    <property type="match status" value="1"/>
</dbReference>
<dbReference type="OrthoDB" id="8606430at2"/>
<comment type="function">
    <text evidence="5">Removes the pyruvyl group from chorismate, with concomitant aromatization of the ring, to provide 4-hydroxybenzoate (4HB) for the ubiquinone pathway.</text>
</comment>
<keyword evidence="4 5" id="KW-0670">Pyruvate</keyword>
<reference evidence="6 7" key="1">
    <citation type="journal article" date="2011" name="Int. J. Syst. Evol. Microbiol.">
        <title>Description of Undibacterium oligocarboniphilum sp. nov., isolated from purified water, and Undibacterium pigrum strain CCUG 49012 as the type strain of Undibacterium parvum sp. nov., and emended descriptions of the genus Undibacterium and the species Undibacterium pigrum.</title>
        <authorList>
            <person name="Eder W."/>
            <person name="Wanner G."/>
            <person name="Ludwig W."/>
            <person name="Busse H.J."/>
            <person name="Ziemke-Kageler F."/>
            <person name="Lang E."/>
        </authorList>
    </citation>
    <scope>NUCLEOTIDE SEQUENCE [LARGE SCALE GENOMIC DNA]</scope>
    <source>
        <strain evidence="6 7">DSM 23061</strain>
    </source>
</reference>
<dbReference type="GO" id="GO:0006744">
    <property type="term" value="P:ubiquinone biosynthetic process"/>
    <property type="evidence" value="ECO:0007669"/>
    <property type="project" value="UniProtKB-UniRule"/>
</dbReference>
<dbReference type="InterPro" id="IPR028978">
    <property type="entry name" value="Chorismate_lyase_/UTRA_dom_sf"/>
</dbReference>
<dbReference type="RefSeq" id="WP_126128492.1">
    <property type="nucleotide sequence ID" value="NZ_CP034464.1"/>
</dbReference>
<evidence type="ECO:0000313" key="7">
    <source>
        <dbReference type="Proteomes" id="UP000275663"/>
    </source>
</evidence>
<accession>A0A3S9HLZ0</accession>
<proteinExistence type="inferred from homology"/>
<feature type="binding site" evidence="5">
    <location>
        <position position="83"/>
    </location>
    <ligand>
        <name>substrate</name>
    </ligand>
</feature>
<evidence type="ECO:0000256" key="3">
    <source>
        <dbReference type="ARBA" id="ARBA00023239"/>
    </source>
</evidence>
<dbReference type="GO" id="GO:0008813">
    <property type="term" value="F:chorismate lyase activity"/>
    <property type="evidence" value="ECO:0007669"/>
    <property type="project" value="UniProtKB-UniRule"/>
</dbReference>
<comment type="subcellular location">
    <subcellularLocation>
        <location evidence="5">Cytoplasm</location>
    </subcellularLocation>
</comment>
<comment type="caution">
    <text evidence="5">Lacks conserved residue(s) required for the propagation of feature annotation.</text>
</comment>